<evidence type="ECO:0000256" key="11">
    <source>
        <dbReference type="ARBA" id="ARBA00023316"/>
    </source>
</evidence>
<keyword evidence="19" id="KW-1185">Reference proteome</keyword>
<keyword evidence="11" id="KW-0961">Cell wall biogenesis/degradation</keyword>
<dbReference type="Gene3D" id="3.20.20.80">
    <property type="entry name" value="Glycosidases"/>
    <property type="match status" value="1"/>
</dbReference>
<evidence type="ECO:0000256" key="7">
    <source>
        <dbReference type="ARBA" id="ARBA00022989"/>
    </source>
</evidence>
<comment type="function">
    <text evidence="13">Glucosidase involved in the degradation of cellulosic biomass. Active on lichenan.</text>
</comment>
<feature type="region of interest" description="Disordered" evidence="16">
    <location>
        <begin position="475"/>
        <end position="506"/>
    </location>
</feature>
<dbReference type="AlphaFoldDB" id="A0A0M0JAJ8"/>
<reference evidence="19" key="1">
    <citation type="journal article" date="2015" name="PLoS Genet.">
        <title>Genome Sequence and Transcriptome Analyses of Chrysochromulina tobin: Metabolic Tools for Enhanced Algal Fitness in the Prominent Order Prymnesiales (Haptophyceae).</title>
        <authorList>
            <person name="Hovde B.T."/>
            <person name="Deodato C.R."/>
            <person name="Hunsperger H.M."/>
            <person name="Ryken S.A."/>
            <person name="Yost W."/>
            <person name="Jha R.K."/>
            <person name="Patterson J."/>
            <person name="Monnat R.J. Jr."/>
            <person name="Barlow S.B."/>
            <person name="Starkenburg S.R."/>
            <person name="Cattolico R.A."/>
        </authorList>
    </citation>
    <scope>NUCLEOTIDE SEQUENCE</scope>
    <source>
        <strain evidence="19">CCMP291</strain>
    </source>
</reference>
<evidence type="ECO:0000256" key="1">
    <source>
        <dbReference type="ARBA" id="ARBA00004401"/>
    </source>
</evidence>
<name>A0A0M0JAJ8_9EUKA</name>
<evidence type="ECO:0000256" key="6">
    <source>
        <dbReference type="ARBA" id="ARBA00022968"/>
    </source>
</evidence>
<dbReference type="GO" id="GO:0009251">
    <property type="term" value="P:glucan catabolic process"/>
    <property type="evidence" value="ECO:0007669"/>
    <property type="project" value="TreeGrafter"/>
</dbReference>
<gene>
    <name evidence="18" type="ORF">Ctob_007735</name>
</gene>
<keyword evidence="10" id="KW-0326">Glycosidase</keyword>
<organism evidence="18 19">
    <name type="scientific">Chrysochromulina tobinii</name>
    <dbReference type="NCBI Taxonomy" id="1460289"/>
    <lineage>
        <taxon>Eukaryota</taxon>
        <taxon>Haptista</taxon>
        <taxon>Haptophyta</taxon>
        <taxon>Prymnesiophyceae</taxon>
        <taxon>Prymnesiales</taxon>
        <taxon>Chrysochromulinaceae</taxon>
        <taxon>Chrysochromulina</taxon>
    </lineage>
</organism>
<dbReference type="PANTHER" id="PTHR31297:SF34">
    <property type="entry name" value="GLUCAN 1,3-BETA-GLUCOSIDASE 2"/>
    <property type="match status" value="1"/>
</dbReference>
<keyword evidence="3" id="KW-1003">Cell membrane</keyword>
<keyword evidence="7" id="KW-1133">Transmembrane helix</keyword>
<accession>A0A0M0JAJ8</accession>
<dbReference type="Proteomes" id="UP000037460">
    <property type="component" value="Unassembled WGS sequence"/>
</dbReference>
<comment type="caution">
    <text evidence="18">The sequence shown here is derived from an EMBL/GenBank/DDBJ whole genome shotgun (WGS) entry which is preliminary data.</text>
</comment>
<dbReference type="GO" id="GO:0004338">
    <property type="term" value="F:glucan exo-1,3-beta-glucosidase activity"/>
    <property type="evidence" value="ECO:0007669"/>
    <property type="project" value="UniProtKB-EC"/>
</dbReference>
<dbReference type="InterPro" id="IPR050386">
    <property type="entry name" value="Glycosyl_hydrolase_5"/>
</dbReference>
<feature type="domain" description="Glycoside hydrolase family 5" evidence="17">
    <location>
        <begin position="46"/>
        <end position="382"/>
    </location>
</feature>
<evidence type="ECO:0000256" key="3">
    <source>
        <dbReference type="ARBA" id="ARBA00022475"/>
    </source>
</evidence>
<comment type="catalytic activity">
    <reaction evidence="12">
        <text>Successive hydrolysis of beta-D-glucose units from the non-reducing ends of (1-&gt;3)-beta-D-glucans, releasing alpha-glucose.</text>
        <dbReference type="EC" id="3.2.1.58"/>
    </reaction>
</comment>
<evidence type="ECO:0000256" key="14">
    <source>
        <dbReference type="ARBA" id="ARBA00038929"/>
    </source>
</evidence>
<evidence type="ECO:0000256" key="15">
    <source>
        <dbReference type="ARBA" id="ARBA00041260"/>
    </source>
</evidence>
<dbReference type="EC" id="3.2.1.58" evidence="14"/>
<evidence type="ECO:0000256" key="10">
    <source>
        <dbReference type="ARBA" id="ARBA00023295"/>
    </source>
</evidence>
<dbReference type="InterPro" id="IPR001547">
    <property type="entry name" value="Glyco_hydro_5"/>
</dbReference>
<dbReference type="EMBL" id="JWZX01003174">
    <property type="protein sequence ID" value="KOO23619.1"/>
    <property type="molecule type" value="Genomic_DNA"/>
</dbReference>
<evidence type="ECO:0000256" key="8">
    <source>
        <dbReference type="ARBA" id="ARBA00023136"/>
    </source>
</evidence>
<comment type="similarity">
    <text evidence="2">Belongs to the glycosyl hydrolase 5 (cellulase A) family.</text>
</comment>
<dbReference type="Pfam" id="PF00150">
    <property type="entry name" value="Cellulase"/>
    <property type="match status" value="1"/>
</dbReference>
<evidence type="ECO:0000259" key="17">
    <source>
        <dbReference type="Pfam" id="PF00150"/>
    </source>
</evidence>
<evidence type="ECO:0000313" key="19">
    <source>
        <dbReference type="Proteomes" id="UP000037460"/>
    </source>
</evidence>
<dbReference type="InterPro" id="IPR017853">
    <property type="entry name" value="GH"/>
</dbReference>
<comment type="subcellular location">
    <subcellularLocation>
        <location evidence="1">Cell membrane</location>
        <topology evidence="1">Single-pass type II membrane protein</topology>
    </subcellularLocation>
</comment>
<keyword evidence="6" id="KW-0735">Signal-anchor</keyword>
<evidence type="ECO:0000256" key="5">
    <source>
        <dbReference type="ARBA" id="ARBA00022801"/>
    </source>
</evidence>
<evidence type="ECO:0000313" key="18">
    <source>
        <dbReference type="EMBL" id="KOO23619.1"/>
    </source>
</evidence>
<protein>
    <recommendedName>
        <fullName evidence="14">glucan 1,3-beta-glucosidase</fullName>
        <ecNumber evidence="14">3.2.1.58</ecNumber>
    </recommendedName>
    <alternativeName>
        <fullName evidence="15">Exo-1,3-beta-glucanase D</fullName>
    </alternativeName>
</protein>
<evidence type="ECO:0000256" key="9">
    <source>
        <dbReference type="ARBA" id="ARBA00023180"/>
    </source>
</evidence>
<dbReference type="PANTHER" id="PTHR31297">
    <property type="entry name" value="GLUCAN ENDO-1,6-BETA-GLUCOSIDASE B"/>
    <property type="match status" value="1"/>
</dbReference>
<keyword evidence="4" id="KW-0812">Transmembrane</keyword>
<sequence>MEINPRFAPAGASADVRPSWMFDQIEADSELDFVIGLRREGGDAHAIATMRNHWQHYLTDEMLDTAVELGINAVRIPVGYWITEPPVGGTSAYEYGFSAEGFVTGGLNHLQAMLPKLRTRGITALLDVHSLPCGQACISNGLSCDAPYAFAASNDSMPGVVVGTIPRCKGEHHEMEHGNYSTSRTPGAVSGIVSWGDVAVESVAALARWIASLPPDLSQVIGALQVANEPALNTPGYLEAVKHFYRRAIRAARAALAELPLVLNFIYPNDRGLDEFMKEVKPWGGALMLDVHWYLNWAGDFKAGGDESPDKSARAWDKIHFRACHSPASTWDWCSKYGNDVPVVLGEWSLATNHDAPLDLSDATTARELRQMYAEQLAVYTFGKAWANQSDAPLVGHFFWTLRMGSGWDPRPTTEHPHGRHVNESSAVQSLEGYPFQVWSLLELAAHGIAFSMKEANSETCEVVAKPCISMAERSERKPPSGVSYSKWDRIETSDDESEPAATQPLEPLLESRKCNADRDSDEALAKRFIGHLQQHSKVPVLPALREMVARFVAVTDKRENASNTFRYADIVAFGARYQTELVNRGMVDALCELHRQMLDGIKLESPNSPKDAVVADMHKLMDAINTLEALRTTTNAAHFFEQVCSPSRSDTARKLTESYQKGDFAKRAMLRYCFKDTNVAGDMERCSTILL</sequence>
<dbReference type="GO" id="GO:0071555">
    <property type="term" value="P:cell wall organization"/>
    <property type="evidence" value="ECO:0007669"/>
    <property type="project" value="UniProtKB-KW"/>
</dbReference>
<evidence type="ECO:0000256" key="2">
    <source>
        <dbReference type="ARBA" id="ARBA00005641"/>
    </source>
</evidence>
<evidence type="ECO:0000256" key="13">
    <source>
        <dbReference type="ARBA" id="ARBA00037126"/>
    </source>
</evidence>
<evidence type="ECO:0000256" key="4">
    <source>
        <dbReference type="ARBA" id="ARBA00022692"/>
    </source>
</evidence>
<dbReference type="SUPFAM" id="SSF51445">
    <property type="entry name" value="(Trans)glycosidases"/>
    <property type="match status" value="1"/>
</dbReference>
<keyword evidence="9" id="KW-0325">Glycoprotein</keyword>
<dbReference type="GO" id="GO:0009986">
    <property type="term" value="C:cell surface"/>
    <property type="evidence" value="ECO:0007669"/>
    <property type="project" value="TreeGrafter"/>
</dbReference>
<dbReference type="GO" id="GO:0005576">
    <property type="term" value="C:extracellular region"/>
    <property type="evidence" value="ECO:0007669"/>
    <property type="project" value="TreeGrafter"/>
</dbReference>
<evidence type="ECO:0000256" key="16">
    <source>
        <dbReference type="SAM" id="MobiDB-lite"/>
    </source>
</evidence>
<keyword evidence="5 18" id="KW-0378">Hydrolase</keyword>
<dbReference type="GO" id="GO:0005886">
    <property type="term" value="C:plasma membrane"/>
    <property type="evidence" value="ECO:0007669"/>
    <property type="project" value="UniProtKB-SubCell"/>
</dbReference>
<evidence type="ECO:0000256" key="12">
    <source>
        <dbReference type="ARBA" id="ARBA00036824"/>
    </source>
</evidence>
<keyword evidence="8" id="KW-0472">Membrane</keyword>
<dbReference type="OrthoDB" id="62120at2759"/>
<proteinExistence type="inferred from homology"/>